<evidence type="ECO:0000259" key="2">
    <source>
        <dbReference type="Pfam" id="PF00144"/>
    </source>
</evidence>
<feature type="signal peptide" evidence="1">
    <location>
        <begin position="1"/>
        <end position="20"/>
    </location>
</feature>
<proteinExistence type="predicted"/>
<dbReference type="PANTHER" id="PTHR46825:SF7">
    <property type="entry name" value="D-ALANYL-D-ALANINE CARBOXYPEPTIDASE"/>
    <property type="match status" value="1"/>
</dbReference>
<dbReference type="Pfam" id="PF00144">
    <property type="entry name" value="Beta-lactamase"/>
    <property type="match status" value="1"/>
</dbReference>
<dbReference type="EMBL" id="BAZW01000010">
    <property type="protein sequence ID" value="GAO29522.1"/>
    <property type="molecule type" value="Genomic_DNA"/>
</dbReference>
<dbReference type="STRING" id="1236989.JCM15548_11718"/>
<evidence type="ECO:0000313" key="4">
    <source>
        <dbReference type="Proteomes" id="UP000032900"/>
    </source>
</evidence>
<dbReference type="InterPro" id="IPR012338">
    <property type="entry name" value="Beta-lactam/transpept-like"/>
</dbReference>
<keyword evidence="3" id="KW-0645">Protease</keyword>
<evidence type="ECO:0000256" key="1">
    <source>
        <dbReference type="SAM" id="SignalP"/>
    </source>
</evidence>
<dbReference type="PANTHER" id="PTHR46825">
    <property type="entry name" value="D-ALANYL-D-ALANINE-CARBOXYPEPTIDASE/ENDOPEPTIDASE AMPH"/>
    <property type="match status" value="1"/>
</dbReference>
<dbReference type="InterPro" id="IPR050491">
    <property type="entry name" value="AmpC-like"/>
</dbReference>
<accession>A0A0E9LVC6</accession>
<reference evidence="3 4" key="1">
    <citation type="journal article" date="2015" name="Microbes Environ.">
        <title>Distribution and evolution of nitrogen fixation genes in the phylum bacteroidetes.</title>
        <authorList>
            <person name="Inoue J."/>
            <person name="Oshima K."/>
            <person name="Suda W."/>
            <person name="Sakamoto M."/>
            <person name="Iino T."/>
            <person name="Noda S."/>
            <person name="Hongoh Y."/>
            <person name="Hattori M."/>
            <person name="Ohkuma M."/>
        </authorList>
    </citation>
    <scope>NUCLEOTIDE SEQUENCE [LARGE SCALE GENOMIC DNA]</scope>
    <source>
        <strain evidence="3">JCM 15548</strain>
    </source>
</reference>
<feature type="chain" id="PRO_5002428356" evidence="1">
    <location>
        <begin position="21"/>
        <end position="439"/>
    </location>
</feature>
<protein>
    <submittedName>
        <fullName evidence="3">Serine-type D-Ala-D-Ala carboxypeptidase</fullName>
    </submittedName>
</protein>
<keyword evidence="3" id="KW-0378">Hydrolase</keyword>
<gene>
    <name evidence="3" type="ORF">JCM15548_11718</name>
</gene>
<dbReference type="GO" id="GO:0004180">
    <property type="term" value="F:carboxypeptidase activity"/>
    <property type="evidence" value="ECO:0007669"/>
    <property type="project" value="UniProtKB-KW"/>
</dbReference>
<dbReference type="Gene3D" id="3.40.710.10">
    <property type="entry name" value="DD-peptidase/beta-lactamase superfamily"/>
    <property type="match status" value="1"/>
</dbReference>
<organism evidence="3 4">
    <name type="scientific">Geofilum rubicundum JCM 15548</name>
    <dbReference type="NCBI Taxonomy" id="1236989"/>
    <lineage>
        <taxon>Bacteria</taxon>
        <taxon>Pseudomonadati</taxon>
        <taxon>Bacteroidota</taxon>
        <taxon>Bacteroidia</taxon>
        <taxon>Marinilabiliales</taxon>
        <taxon>Marinilabiliaceae</taxon>
        <taxon>Geofilum</taxon>
    </lineage>
</organism>
<dbReference type="AlphaFoldDB" id="A0A0E9LVC6"/>
<keyword evidence="4" id="KW-1185">Reference proteome</keyword>
<keyword evidence="1" id="KW-0732">Signal</keyword>
<dbReference type="InterPro" id="IPR001466">
    <property type="entry name" value="Beta-lactam-related"/>
</dbReference>
<dbReference type="SUPFAM" id="SSF56601">
    <property type="entry name" value="beta-lactamase/transpeptidase-like"/>
    <property type="match status" value="1"/>
</dbReference>
<evidence type="ECO:0000313" key="3">
    <source>
        <dbReference type="EMBL" id="GAO29522.1"/>
    </source>
</evidence>
<dbReference type="Proteomes" id="UP000032900">
    <property type="component" value="Unassembled WGS sequence"/>
</dbReference>
<keyword evidence="3" id="KW-0121">Carboxypeptidase</keyword>
<comment type="caution">
    <text evidence="3">The sequence shown here is derived from an EMBL/GenBank/DDBJ whole genome shotgun (WGS) entry which is preliminary data.</text>
</comment>
<dbReference type="OrthoDB" id="9793489at2"/>
<sequence length="439" mass="48506">MKLFLVFLMVIGLSGPIGFAQDVVWTPLDNYLDTLEAHNKFMGSIAVSKNGDVVYARSLGMADVELEKMADAHSKYRIGSISKTFTAVLVFKAVEKGLLDLDQSIDGFFPTIKNGDNTTVRHLLYHRSGIHNFTNDESFKNWHTEKKSQEELLAVITEAGSDFEPDSMMAYSNSNYVLLTFMLEKIFDKPYADLLTEHITQPLGLENTYLGGPIDPLNNECRSYVFHDRWEVSPESDMSIPLGAGGIVSTTSDLVKFSDALFGGRLLTDESLKQMTTVQDNFGAGLILVPFYQLRGFGHTGGIDAFSSVFSHFSEGNVSYALTSNGTTFNTNDISIAVLSTVYGKPFSLPEFKIFEVDAADLDQYLGVYASSEIPLKISITKDEKGLIAQATGQSAFPLVATEKHVFKFEMAGIEMTFNPSENSMLLKQGGAQFNFKRE</sequence>
<feature type="domain" description="Beta-lactamase-related" evidence="2">
    <location>
        <begin position="43"/>
        <end position="333"/>
    </location>
</feature>
<dbReference type="RefSeq" id="WP_062123877.1">
    <property type="nucleotide sequence ID" value="NZ_BAZW01000010.1"/>
</dbReference>
<name>A0A0E9LVC6_9BACT</name>